<dbReference type="EMBL" id="QXGC01002336">
    <property type="protein sequence ID" value="KAE9187467.1"/>
    <property type="molecule type" value="Genomic_DNA"/>
</dbReference>
<dbReference type="Proteomes" id="UP000488956">
    <property type="component" value="Unassembled WGS sequence"/>
</dbReference>
<reference evidence="3 4" key="1">
    <citation type="submission" date="2018-09" db="EMBL/GenBank/DDBJ databases">
        <title>Genomic investigation of the strawberry pathogen Phytophthora fragariae indicates pathogenicity is determined by transcriptional variation in three key races.</title>
        <authorList>
            <person name="Adams T.M."/>
            <person name="Armitage A.D."/>
            <person name="Sobczyk M.K."/>
            <person name="Bates H.J."/>
            <person name="Dunwell J.M."/>
            <person name="Nellist C.F."/>
            <person name="Harrison R.J."/>
        </authorList>
    </citation>
    <scope>NUCLEOTIDE SEQUENCE [LARGE SCALE GENOMIC DNA]</scope>
    <source>
        <strain evidence="2 3">BC-23</strain>
        <strain evidence="1 4">ONT-3</strain>
    </source>
</reference>
<evidence type="ECO:0000313" key="3">
    <source>
        <dbReference type="Proteomes" id="UP000476176"/>
    </source>
</evidence>
<organism evidence="1 4">
    <name type="scientific">Phytophthora fragariae</name>
    <dbReference type="NCBI Taxonomy" id="53985"/>
    <lineage>
        <taxon>Eukaryota</taxon>
        <taxon>Sar</taxon>
        <taxon>Stramenopiles</taxon>
        <taxon>Oomycota</taxon>
        <taxon>Peronosporomycetes</taxon>
        <taxon>Peronosporales</taxon>
        <taxon>Peronosporaceae</taxon>
        <taxon>Phytophthora</taxon>
    </lineage>
</organism>
<proteinExistence type="predicted"/>
<dbReference type="AlphaFoldDB" id="A0A6G0KFV2"/>
<comment type="caution">
    <text evidence="1">The sequence shown here is derived from an EMBL/GenBank/DDBJ whole genome shotgun (WGS) entry which is preliminary data.</text>
</comment>
<dbReference type="EMBL" id="QXFX01001656">
    <property type="protein sequence ID" value="KAE9086783.1"/>
    <property type="molecule type" value="Genomic_DNA"/>
</dbReference>
<evidence type="ECO:0000313" key="1">
    <source>
        <dbReference type="EMBL" id="KAE9086783.1"/>
    </source>
</evidence>
<evidence type="ECO:0000313" key="4">
    <source>
        <dbReference type="Proteomes" id="UP000488956"/>
    </source>
</evidence>
<dbReference type="Proteomes" id="UP000476176">
    <property type="component" value="Unassembled WGS sequence"/>
</dbReference>
<gene>
    <name evidence="2" type="ORF">PF004_g22784</name>
    <name evidence="1" type="ORF">PF010_g19963</name>
</gene>
<accession>A0A6G0KFV2</accession>
<name>A0A6G0KFV2_9STRA</name>
<evidence type="ECO:0000313" key="2">
    <source>
        <dbReference type="EMBL" id="KAE9187467.1"/>
    </source>
</evidence>
<sequence length="210" mass="23295">MTCFGGVGEMQMRSARAAQGGFVERGPSVSGEFPITTSFSGELSPHHELQDRAAARDELLGQYVAVHHQLPRRLAARDDLLRQQVAVQHRLPDARALNQRAGNVALQYARLKPYTVQHQQKNMHVVLLESMGNHVLLGYTLSTKLQRSDTSKRKQVGLAPVSVPSVPSLGRQRCHQARMGLLSLDDDRIKSQPTIFKKNIAVSPKFNTIT</sequence>
<protein>
    <submittedName>
        <fullName evidence="1">Uncharacterized protein</fullName>
    </submittedName>
</protein>